<accession>A0ABT8BIY9</accession>
<evidence type="ECO:0000313" key="2">
    <source>
        <dbReference type="Proteomes" id="UP001224644"/>
    </source>
</evidence>
<dbReference type="RefSeq" id="WP_238226242.1">
    <property type="nucleotide sequence ID" value="NZ_BPQD01000016.1"/>
</dbReference>
<keyword evidence="2" id="KW-1185">Reference proteome</keyword>
<dbReference type="InterPro" id="IPR025332">
    <property type="entry name" value="DUF4238"/>
</dbReference>
<name>A0ABT8BIY9_9HYPH</name>
<protein>
    <submittedName>
        <fullName evidence="1">DUF4238 domain-containing protein</fullName>
    </submittedName>
</protein>
<dbReference type="EMBL" id="JAUFPX010000015">
    <property type="protein sequence ID" value="MDN3592127.1"/>
    <property type="molecule type" value="Genomic_DNA"/>
</dbReference>
<sequence>MSTLTKNQHYVWRAYLDEWADKNSNIYCFMQDKVKLFPVKSANIAAERFFYQLAELNDAEIEWVNLLIDRASNEQLRDFHRETLNTFQLVYRLRNRIQNASELSKEGFEMMSKELDIAEKMHGERWHGFIENMAQVSLEELKKCSADFYNDKVEGNHFIHFISQQFFRTPKLRAMQIRKYHPMWHRGLDLDKTWFIESQIFAMNMCVGILISKDLYKFKFLHNANKVPFLTSDQPVISLGADNEGMRLYYPLKPNLAGLFEKDTNAALKSEKNIGVMELEFYNNKIYQQSYNQLYCNSADYLKEIISIPKNVIDKW</sequence>
<evidence type="ECO:0000313" key="1">
    <source>
        <dbReference type="EMBL" id="MDN3592127.1"/>
    </source>
</evidence>
<comment type="caution">
    <text evidence="1">The sequence shown here is derived from an EMBL/GenBank/DDBJ whole genome shotgun (WGS) entry which is preliminary data.</text>
</comment>
<proteinExistence type="predicted"/>
<organism evidence="1 2">
    <name type="scientific">Methylobacterium adhaesivum</name>
    <dbReference type="NCBI Taxonomy" id="333297"/>
    <lineage>
        <taxon>Bacteria</taxon>
        <taxon>Pseudomonadati</taxon>
        <taxon>Pseudomonadota</taxon>
        <taxon>Alphaproteobacteria</taxon>
        <taxon>Hyphomicrobiales</taxon>
        <taxon>Methylobacteriaceae</taxon>
        <taxon>Methylobacterium</taxon>
    </lineage>
</organism>
<gene>
    <name evidence="1" type="ORF">QWZ12_16130</name>
</gene>
<reference evidence="2" key="1">
    <citation type="journal article" date="2019" name="Int. J. Syst. Evol. Microbiol.">
        <title>The Global Catalogue of Microorganisms (GCM) 10K type strain sequencing project: providing services to taxonomists for standard genome sequencing and annotation.</title>
        <authorList>
            <consortium name="The Broad Institute Genomics Platform"/>
            <consortium name="The Broad Institute Genome Sequencing Center for Infectious Disease"/>
            <person name="Wu L."/>
            <person name="Ma J."/>
        </authorList>
    </citation>
    <scope>NUCLEOTIDE SEQUENCE [LARGE SCALE GENOMIC DNA]</scope>
    <source>
        <strain evidence="2">CECT 7069</strain>
    </source>
</reference>
<dbReference type="Pfam" id="PF14022">
    <property type="entry name" value="DUF4238"/>
    <property type="match status" value="1"/>
</dbReference>
<dbReference type="Proteomes" id="UP001224644">
    <property type="component" value="Unassembled WGS sequence"/>
</dbReference>